<feature type="non-terminal residue" evidence="1">
    <location>
        <position position="1"/>
    </location>
</feature>
<proteinExistence type="predicted"/>
<dbReference type="Proteomes" id="UP000265520">
    <property type="component" value="Unassembled WGS sequence"/>
</dbReference>
<accession>A0A392U5R7</accession>
<sequence length="36" mass="4072">AITVAHHCFNVHYSVETPRWPPYLKCGEARSSVADE</sequence>
<reference evidence="1 2" key="1">
    <citation type="journal article" date="2018" name="Front. Plant Sci.">
        <title>Red Clover (Trifolium pratense) and Zigzag Clover (T. medium) - A Picture of Genomic Similarities and Differences.</title>
        <authorList>
            <person name="Dluhosova J."/>
            <person name="Istvanek J."/>
            <person name="Nedelnik J."/>
            <person name="Repkova J."/>
        </authorList>
    </citation>
    <scope>NUCLEOTIDE SEQUENCE [LARGE SCALE GENOMIC DNA]</scope>
    <source>
        <strain evidence="2">cv. 10/8</strain>
        <tissue evidence="1">Leaf</tissue>
    </source>
</reference>
<dbReference type="EMBL" id="LXQA010731142">
    <property type="protein sequence ID" value="MCI68137.1"/>
    <property type="molecule type" value="Genomic_DNA"/>
</dbReference>
<dbReference type="AlphaFoldDB" id="A0A392U5R7"/>
<comment type="caution">
    <text evidence="1">The sequence shown here is derived from an EMBL/GenBank/DDBJ whole genome shotgun (WGS) entry which is preliminary data.</text>
</comment>
<organism evidence="1 2">
    <name type="scientific">Trifolium medium</name>
    <dbReference type="NCBI Taxonomy" id="97028"/>
    <lineage>
        <taxon>Eukaryota</taxon>
        <taxon>Viridiplantae</taxon>
        <taxon>Streptophyta</taxon>
        <taxon>Embryophyta</taxon>
        <taxon>Tracheophyta</taxon>
        <taxon>Spermatophyta</taxon>
        <taxon>Magnoliopsida</taxon>
        <taxon>eudicotyledons</taxon>
        <taxon>Gunneridae</taxon>
        <taxon>Pentapetalae</taxon>
        <taxon>rosids</taxon>
        <taxon>fabids</taxon>
        <taxon>Fabales</taxon>
        <taxon>Fabaceae</taxon>
        <taxon>Papilionoideae</taxon>
        <taxon>50 kb inversion clade</taxon>
        <taxon>NPAAA clade</taxon>
        <taxon>Hologalegina</taxon>
        <taxon>IRL clade</taxon>
        <taxon>Trifolieae</taxon>
        <taxon>Trifolium</taxon>
    </lineage>
</organism>
<protein>
    <submittedName>
        <fullName evidence="1">Uncharacterized protein</fullName>
    </submittedName>
</protein>
<evidence type="ECO:0000313" key="2">
    <source>
        <dbReference type="Proteomes" id="UP000265520"/>
    </source>
</evidence>
<name>A0A392U5R7_9FABA</name>
<evidence type="ECO:0000313" key="1">
    <source>
        <dbReference type="EMBL" id="MCI68137.1"/>
    </source>
</evidence>
<keyword evidence="2" id="KW-1185">Reference proteome</keyword>